<evidence type="ECO:0000313" key="1">
    <source>
        <dbReference type="EMBL" id="MBX49202.1"/>
    </source>
</evidence>
<protein>
    <submittedName>
        <fullName evidence="1">Uncharacterized protein</fullName>
    </submittedName>
</protein>
<sequence length="22" mass="2648">MHLHCHLAHQRIPMVLYMNCLS</sequence>
<organism evidence="1">
    <name type="scientific">Rhizophora mucronata</name>
    <name type="common">Asiatic mangrove</name>
    <dbReference type="NCBI Taxonomy" id="61149"/>
    <lineage>
        <taxon>Eukaryota</taxon>
        <taxon>Viridiplantae</taxon>
        <taxon>Streptophyta</taxon>
        <taxon>Embryophyta</taxon>
        <taxon>Tracheophyta</taxon>
        <taxon>Spermatophyta</taxon>
        <taxon>Magnoliopsida</taxon>
        <taxon>eudicotyledons</taxon>
        <taxon>Gunneridae</taxon>
        <taxon>Pentapetalae</taxon>
        <taxon>rosids</taxon>
        <taxon>fabids</taxon>
        <taxon>Malpighiales</taxon>
        <taxon>Rhizophoraceae</taxon>
        <taxon>Rhizophora</taxon>
    </lineage>
</organism>
<name>A0A2P2P397_RHIMU</name>
<accession>A0A2P2P397</accession>
<dbReference type="EMBL" id="GGEC01068718">
    <property type="protein sequence ID" value="MBX49202.1"/>
    <property type="molecule type" value="Transcribed_RNA"/>
</dbReference>
<proteinExistence type="predicted"/>
<dbReference type="AlphaFoldDB" id="A0A2P2P397"/>
<reference evidence="1" key="1">
    <citation type="submission" date="2018-02" db="EMBL/GenBank/DDBJ databases">
        <title>Rhizophora mucronata_Transcriptome.</title>
        <authorList>
            <person name="Meera S.P."/>
            <person name="Sreeshan A."/>
            <person name="Augustine A."/>
        </authorList>
    </citation>
    <scope>NUCLEOTIDE SEQUENCE</scope>
    <source>
        <tissue evidence="1">Leaf</tissue>
    </source>
</reference>